<evidence type="ECO:0000259" key="5">
    <source>
        <dbReference type="Pfam" id="PF01212"/>
    </source>
</evidence>
<dbReference type="Gene3D" id="3.90.1150.10">
    <property type="entry name" value="Aspartate Aminotransferase, domain 1"/>
    <property type="match status" value="1"/>
</dbReference>
<dbReference type="SUPFAM" id="SSF53383">
    <property type="entry name" value="PLP-dependent transferases"/>
    <property type="match status" value="1"/>
</dbReference>
<dbReference type="InterPro" id="IPR015422">
    <property type="entry name" value="PyrdxlP-dep_Trfase_small"/>
</dbReference>
<evidence type="ECO:0000256" key="4">
    <source>
        <dbReference type="ARBA" id="ARBA00023239"/>
    </source>
</evidence>
<dbReference type="Gene3D" id="3.40.640.10">
    <property type="entry name" value="Type I PLP-dependent aspartate aminotransferase-like (Major domain)"/>
    <property type="match status" value="1"/>
</dbReference>
<dbReference type="InterPro" id="IPR001597">
    <property type="entry name" value="ArAA_b-elim_lyase/Thr_aldolase"/>
</dbReference>
<dbReference type="PANTHER" id="PTHR48097:SF9">
    <property type="entry name" value="L-THREONINE ALDOLASE"/>
    <property type="match status" value="1"/>
</dbReference>
<feature type="domain" description="Aromatic amino acid beta-eliminating lyase/threonine aldolase" evidence="5">
    <location>
        <begin position="61"/>
        <end position="372"/>
    </location>
</feature>
<dbReference type="OrthoDB" id="10261951at2759"/>
<dbReference type="GO" id="GO:0006545">
    <property type="term" value="P:glycine biosynthetic process"/>
    <property type="evidence" value="ECO:0007669"/>
    <property type="project" value="TreeGrafter"/>
</dbReference>
<name>A0A3N4HVB8_ASCIM</name>
<reference evidence="6 7" key="1">
    <citation type="journal article" date="2018" name="Nat. Ecol. Evol.">
        <title>Pezizomycetes genomes reveal the molecular basis of ectomycorrhizal truffle lifestyle.</title>
        <authorList>
            <person name="Murat C."/>
            <person name="Payen T."/>
            <person name="Noel B."/>
            <person name="Kuo A."/>
            <person name="Morin E."/>
            <person name="Chen J."/>
            <person name="Kohler A."/>
            <person name="Krizsan K."/>
            <person name="Balestrini R."/>
            <person name="Da Silva C."/>
            <person name="Montanini B."/>
            <person name="Hainaut M."/>
            <person name="Levati E."/>
            <person name="Barry K.W."/>
            <person name="Belfiori B."/>
            <person name="Cichocki N."/>
            <person name="Clum A."/>
            <person name="Dockter R.B."/>
            <person name="Fauchery L."/>
            <person name="Guy J."/>
            <person name="Iotti M."/>
            <person name="Le Tacon F."/>
            <person name="Lindquist E.A."/>
            <person name="Lipzen A."/>
            <person name="Malagnac F."/>
            <person name="Mello A."/>
            <person name="Molinier V."/>
            <person name="Miyauchi S."/>
            <person name="Poulain J."/>
            <person name="Riccioni C."/>
            <person name="Rubini A."/>
            <person name="Sitrit Y."/>
            <person name="Splivallo R."/>
            <person name="Traeger S."/>
            <person name="Wang M."/>
            <person name="Zifcakova L."/>
            <person name="Wipf D."/>
            <person name="Zambonelli A."/>
            <person name="Paolocci F."/>
            <person name="Nowrousian M."/>
            <person name="Ottonello S."/>
            <person name="Baldrian P."/>
            <person name="Spatafora J.W."/>
            <person name="Henrissat B."/>
            <person name="Nagy L.G."/>
            <person name="Aury J.M."/>
            <person name="Wincker P."/>
            <person name="Grigoriev I.V."/>
            <person name="Bonfante P."/>
            <person name="Martin F.M."/>
        </authorList>
    </citation>
    <scope>NUCLEOTIDE SEQUENCE [LARGE SCALE GENOMIC DNA]</scope>
    <source>
        <strain evidence="6 7">RN42</strain>
    </source>
</reference>
<keyword evidence="3" id="KW-0663">Pyridoxal phosphate</keyword>
<gene>
    <name evidence="6" type="ORF">BJ508DRAFT_379150</name>
</gene>
<dbReference type="Pfam" id="PF01212">
    <property type="entry name" value="Beta_elim_lyase"/>
    <property type="match status" value="1"/>
</dbReference>
<dbReference type="STRING" id="1160509.A0A3N4HVB8"/>
<dbReference type="FunFam" id="3.40.640.10:FF:000030">
    <property type="entry name" value="Low-specificity L-threonine aldolase"/>
    <property type="match status" value="1"/>
</dbReference>
<dbReference type="EMBL" id="ML119733">
    <property type="protein sequence ID" value="RPA77016.1"/>
    <property type="molecule type" value="Genomic_DNA"/>
</dbReference>
<dbReference type="GO" id="GO:0006567">
    <property type="term" value="P:L-threonine catabolic process"/>
    <property type="evidence" value="ECO:0007669"/>
    <property type="project" value="TreeGrafter"/>
</dbReference>
<sequence>MRPLFSPAASRTLNRPLISKAFPHPTIPALPAHLRINRKMSTSTTDPLRSTPWQVSPASHDFRSDTFTTPTPSMLASLTLPTTSLGDNVYRESINTNNFSDRLAKLFNKPAACYVISGTMGNLLSLRANLSHYPSPYSVVLDTRSHVYCYEAGGLSELAKAWPIGYTVPVVKNADGTVEDGMVTLDMVKKVWVGEEEDGHFSRSRVLSLENTIKGQVVPLETIKEVTDWVRSKGGRTHLDGARFWEAVSSVKAGQNKTEWNREKAIEMLRAYADCFDTVTVCFSKGLGAPIGSYVVGSEEDIKRVERYRKQTGGDGRQVGLLAAMMEVGLDETFLSGKLWESQRRVEQLTEYWKNLGGKLACQSDTNMIWMDLESLGVSDEDWGEIAKKRGVSAWSRLVFHYQVAEEAYGKLKQAMSDLMEYAKHGTVDGKPLKSESTTKAIYGSK</sequence>
<proteinExistence type="inferred from homology"/>
<comment type="similarity">
    <text evidence="2">Belongs to the threonine aldolase family.</text>
</comment>
<evidence type="ECO:0000256" key="3">
    <source>
        <dbReference type="ARBA" id="ARBA00022898"/>
    </source>
</evidence>
<accession>A0A3N4HVB8</accession>
<keyword evidence="7" id="KW-1185">Reference proteome</keyword>
<dbReference type="InterPro" id="IPR015424">
    <property type="entry name" value="PyrdxlP-dep_Trfase"/>
</dbReference>
<keyword evidence="4" id="KW-0456">Lyase</keyword>
<dbReference type="GO" id="GO:0008732">
    <property type="term" value="F:L-allo-threonine aldolase activity"/>
    <property type="evidence" value="ECO:0007669"/>
    <property type="project" value="TreeGrafter"/>
</dbReference>
<evidence type="ECO:0000313" key="6">
    <source>
        <dbReference type="EMBL" id="RPA77016.1"/>
    </source>
</evidence>
<organism evidence="6 7">
    <name type="scientific">Ascobolus immersus RN42</name>
    <dbReference type="NCBI Taxonomy" id="1160509"/>
    <lineage>
        <taxon>Eukaryota</taxon>
        <taxon>Fungi</taxon>
        <taxon>Dikarya</taxon>
        <taxon>Ascomycota</taxon>
        <taxon>Pezizomycotina</taxon>
        <taxon>Pezizomycetes</taxon>
        <taxon>Pezizales</taxon>
        <taxon>Ascobolaceae</taxon>
        <taxon>Ascobolus</taxon>
    </lineage>
</organism>
<dbReference type="InterPro" id="IPR015421">
    <property type="entry name" value="PyrdxlP-dep_Trfase_major"/>
</dbReference>
<dbReference type="AlphaFoldDB" id="A0A3N4HVB8"/>
<evidence type="ECO:0000256" key="2">
    <source>
        <dbReference type="ARBA" id="ARBA00006966"/>
    </source>
</evidence>
<comment type="cofactor">
    <cofactor evidence="1">
        <name>pyridoxal 5'-phosphate</name>
        <dbReference type="ChEBI" id="CHEBI:597326"/>
    </cofactor>
</comment>
<evidence type="ECO:0000313" key="7">
    <source>
        <dbReference type="Proteomes" id="UP000275078"/>
    </source>
</evidence>
<protein>
    <recommendedName>
        <fullName evidence="5">Aromatic amino acid beta-eliminating lyase/threonine aldolase domain-containing protein</fullName>
    </recommendedName>
</protein>
<dbReference type="Proteomes" id="UP000275078">
    <property type="component" value="Unassembled WGS sequence"/>
</dbReference>
<dbReference type="GO" id="GO:0005829">
    <property type="term" value="C:cytosol"/>
    <property type="evidence" value="ECO:0007669"/>
    <property type="project" value="TreeGrafter"/>
</dbReference>
<dbReference type="PANTHER" id="PTHR48097">
    <property type="entry name" value="L-THREONINE ALDOLASE-RELATED"/>
    <property type="match status" value="1"/>
</dbReference>
<evidence type="ECO:0000256" key="1">
    <source>
        <dbReference type="ARBA" id="ARBA00001933"/>
    </source>
</evidence>